<name>A0A3S4VBE2_9ACTO</name>
<organism evidence="3 4">
    <name type="scientific">Trueperella bialowiezensis</name>
    <dbReference type="NCBI Taxonomy" id="312285"/>
    <lineage>
        <taxon>Bacteria</taxon>
        <taxon>Bacillati</taxon>
        <taxon>Actinomycetota</taxon>
        <taxon>Actinomycetes</taxon>
        <taxon>Actinomycetales</taxon>
        <taxon>Actinomycetaceae</taxon>
        <taxon>Trueperella</taxon>
    </lineage>
</organism>
<dbReference type="AlphaFoldDB" id="A0A3S4VBE2"/>
<dbReference type="InterPro" id="IPR006047">
    <property type="entry name" value="GH13_cat_dom"/>
</dbReference>
<dbReference type="EC" id="3.2.1.10" evidence="3"/>
<dbReference type="EMBL" id="LR134476">
    <property type="protein sequence ID" value="VEI13777.1"/>
    <property type="molecule type" value="Genomic_DNA"/>
</dbReference>
<comment type="similarity">
    <text evidence="1">Belongs to the glycosyl hydrolase 13 family.</text>
</comment>
<dbReference type="Pfam" id="PF00128">
    <property type="entry name" value="Alpha-amylase"/>
    <property type="match status" value="1"/>
</dbReference>
<evidence type="ECO:0000259" key="2">
    <source>
        <dbReference type="SMART" id="SM00642"/>
    </source>
</evidence>
<keyword evidence="3" id="KW-0326">Glycosidase</keyword>
<dbReference type="SUPFAM" id="SSF51445">
    <property type="entry name" value="(Trans)glycosidases"/>
    <property type="match status" value="1"/>
</dbReference>
<dbReference type="RefSeq" id="WP_126416847.1">
    <property type="nucleotide sequence ID" value="NZ_LR134476.1"/>
</dbReference>
<dbReference type="InterPro" id="IPR045857">
    <property type="entry name" value="O16G_dom_2"/>
</dbReference>
<evidence type="ECO:0000256" key="1">
    <source>
        <dbReference type="ARBA" id="ARBA00008061"/>
    </source>
</evidence>
<dbReference type="Proteomes" id="UP000269542">
    <property type="component" value="Chromosome"/>
</dbReference>
<evidence type="ECO:0000313" key="4">
    <source>
        <dbReference type="Proteomes" id="UP000269542"/>
    </source>
</evidence>
<dbReference type="SMART" id="SM00642">
    <property type="entry name" value="Aamy"/>
    <property type="match status" value="1"/>
</dbReference>
<protein>
    <submittedName>
        <fullName evidence="3">Oligo-1,6-glucosidase</fullName>
        <ecNumber evidence="3">3.2.1.10</ecNumber>
    </submittedName>
</protein>
<evidence type="ECO:0000313" key="3">
    <source>
        <dbReference type="EMBL" id="VEI13777.1"/>
    </source>
</evidence>
<dbReference type="OrthoDB" id="9043248at2"/>
<reference evidence="3 4" key="1">
    <citation type="submission" date="2018-12" db="EMBL/GenBank/DDBJ databases">
        <authorList>
            <consortium name="Pathogen Informatics"/>
        </authorList>
    </citation>
    <scope>NUCLEOTIDE SEQUENCE [LARGE SCALE GENOMIC DNA]</scope>
    <source>
        <strain evidence="3 4">NCTC13354</strain>
    </source>
</reference>
<dbReference type="GO" id="GO:0004574">
    <property type="term" value="F:oligo-1,6-glucosidase activity"/>
    <property type="evidence" value="ECO:0007669"/>
    <property type="project" value="UniProtKB-EC"/>
</dbReference>
<dbReference type="KEGG" id="tbw:NCTC13354_01499"/>
<gene>
    <name evidence="3" type="primary">malL</name>
    <name evidence="3" type="ORF">NCTC13354_01499</name>
</gene>
<dbReference type="GO" id="GO:0009313">
    <property type="term" value="P:oligosaccharide catabolic process"/>
    <property type="evidence" value="ECO:0007669"/>
    <property type="project" value="TreeGrafter"/>
</dbReference>
<dbReference type="Gene3D" id="3.90.400.10">
    <property type="entry name" value="Oligo-1,6-glucosidase, Domain 2"/>
    <property type="match status" value="1"/>
</dbReference>
<dbReference type="PANTHER" id="PTHR10357">
    <property type="entry name" value="ALPHA-AMYLASE FAMILY MEMBER"/>
    <property type="match status" value="1"/>
</dbReference>
<dbReference type="CDD" id="cd11332">
    <property type="entry name" value="AmyAc_OligoGlu_TS"/>
    <property type="match status" value="1"/>
</dbReference>
<dbReference type="InterPro" id="IPR017853">
    <property type="entry name" value="GH"/>
</dbReference>
<dbReference type="GO" id="GO:0004556">
    <property type="term" value="F:alpha-amylase activity"/>
    <property type="evidence" value="ECO:0007669"/>
    <property type="project" value="TreeGrafter"/>
</dbReference>
<sequence>MTLLLHTETPASEWWREGVIYQIYPRSFASSSGPIGGLPGIISKLGYLRDLGVDALWLSPFYLSPQKDAGYDVANYRQVDPMFGTNDDATRLIAAAHGCGLRIIVDLVPNHTSDQHEWFQAALTNPHAPERELYWFVDETDEPPTDWLSVFGGAAWTRVCERPDAPGSAWEDDRSWYLHLFDSSQPDLNWRNPKVRAEFRDILRYWLDLGVDGFRVDVAHGLVKDPQLPNWQYHYDMVAGSGDAAGSIPPPPQWNRPEVHEIYREWRAVLNEYGTDKALVAEAWVDDLSDLANYVRPDEMYQAFNFDFLSAPYTVDSYRHTIRESLAAMDAVGAPTTWVLSNHDVVRAVSRFGLSKTGKGPNGIRPGDEQPDAVLGFNRALAAHVLQAALPGSCYIYQGEELGLPEHMALPDSVRQDPAFFRTKGAEAGRDGCRVPIPWQADAPGYGFSPSGVSWLPHLDSAHELAADVQDRDPESTLSLFRRLFAQRKRLQMARASLYETDEVAPYLHYVSRLSGRADVHVIITFDTPAPLPDQARIIIQSRNLGENLAQDAARSVPPNAAVWFTTD</sequence>
<keyword evidence="3" id="KW-0378">Hydrolase</keyword>
<feature type="domain" description="Glycosyl hydrolase family 13 catalytic" evidence="2">
    <location>
        <begin position="22"/>
        <end position="434"/>
    </location>
</feature>
<dbReference type="PANTHER" id="PTHR10357:SF179">
    <property type="entry name" value="NEUTRAL AND BASIC AMINO ACID TRANSPORT PROTEIN RBAT"/>
    <property type="match status" value="1"/>
</dbReference>
<dbReference type="Gene3D" id="3.20.20.80">
    <property type="entry name" value="Glycosidases"/>
    <property type="match status" value="1"/>
</dbReference>
<keyword evidence="4" id="KW-1185">Reference proteome</keyword>
<proteinExistence type="inferred from homology"/>
<accession>A0A3S4VBE2</accession>